<dbReference type="Proteomes" id="UP000605784">
    <property type="component" value="Unassembled WGS sequence"/>
</dbReference>
<dbReference type="RefSeq" id="WP_188993415.1">
    <property type="nucleotide sequence ID" value="NZ_BMOU01000001.1"/>
</dbReference>
<evidence type="ECO:0000313" key="1">
    <source>
        <dbReference type="EMBL" id="GGN84541.1"/>
    </source>
</evidence>
<keyword evidence="2" id="KW-1185">Reference proteome</keyword>
<proteinExistence type="predicted"/>
<dbReference type="EMBL" id="BMOU01000001">
    <property type="protein sequence ID" value="GGN84541.1"/>
    <property type="molecule type" value="Genomic_DNA"/>
</dbReference>
<organism evidence="1 2">
    <name type="scientific">Haloarcula pellucida</name>
    <dbReference type="NCBI Taxonomy" id="1427151"/>
    <lineage>
        <taxon>Archaea</taxon>
        <taxon>Methanobacteriati</taxon>
        <taxon>Methanobacteriota</taxon>
        <taxon>Stenosarchaea group</taxon>
        <taxon>Halobacteria</taxon>
        <taxon>Halobacteriales</taxon>
        <taxon>Haloarculaceae</taxon>
        <taxon>Haloarcula</taxon>
    </lineage>
</organism>
<sequence length="77" mass="8867">MPSSARQRVEDRPDSILGGMFWDWGRRFRAVSVHLHAEGGDVHPRAVIEGYDRALHPIMHGRRPHDIAQKVREVFSL</sequence>
<accession>A0A830GFA0</accession>
<reference evidence="1" key="2">
    <citation type="submission" date="2020-09" db="EMBL/GenBank/DDBJ databases">
        <authorList>
            <person name="Sun Q."/>
            <person name="Ohkuma M."/>
        </authorList>
    </citation>
    <scope>NUCLEOTIDE SEQUENCE</scope>
    <source>
        <strain evidence="1">JCM 17820</strain>
    </source>
</reference>
<reference evidence="1" key="1">
    <citation type="journal article" date="2014" name="Int. J. Syst. Evol. Microbiol.">
        <title>Complete genome sequence of Corynebacterium casei LMG S-19264T (=DSM 44701T), isolated from a smear-ripened cheese.</title>
        <authorList>
            <consortium name="US DOE Joint Genome Institute (JGI-PGF)"/>
            <person name="Walter F."/>
            <person name="Albersmeier A."/>
            <person name="Kalinowski J."/>
            <person name="Ruckert C."/>
        </authorList>
    </citation>
    <scope>NUCLEOTIDE SEQUENCE</scope>
    <source>
        <strain evidence="1">JCM 17820</strain>
    </source>
</reference>
<protein>
    <submittedName>
        <fullName evidence="1">Uncharacterized protein</fullName>
    </submittedName>
</protein>
<comment type="caution">
    <text evidence="1">The sequence shown here is derived from an EMBL/GenBank/DDBJ whole genome shotgun (WGS) entry which is preliminary data.</text>
</comment>
<gene>
    <name evidence="1" type="ORF">GCM10009030_00250</name>
</gene>
<name>A0A830GFA0_9EURY</name>
<dbReference type="AlphaFoldDB" id="A0A830GFA0"/>
<evidence type="ECO:0000313" key="2">
    <source>
        <dbReference type="Proteomes" id="UP000605784"/>
    </source>
</evidence>